<dbReference type="EMBL" id="NBSK02000009">
    <property type="protein sequence ID" value="KAJ0186164.1"/>
    <property type="molecule type" value="Genomic_DNA"/>
</dbReference>
<evidence type="ECO:0000313" key="2">
    <source>
        <dbReference type="EMBL" id="KAJ0186164.1"/>
    </source>
</evidence>
<feature type="region of interest" description="Disordered" evidence="1">
    <location>
        <begin position="56"/>
        <end position="77"/>
    </location>
</feature>
<proteinExistence type="predicted"/>
<protein>
    <submittedName>
        <fullName evidence="2">Uncharacterized protein</fullName>
    </submittedName>
</protein>
<dbReference type="AlphaFoldDB" id="A0A9R1UFJ2"/>
<dbReference type="Proteomes" id="UP000235145">
    <property type="component" value="Unassembled WGS sequence"/>
</dbReference>
<gene>
    <name evidence="2" type="ORF">LSAT_V11C900478820</name>
</gene>
<accession>A0A9R1UFJ2</accession>
<evidence type="ECO:0000256" key="1">
    <source>
        <dbReference type="SAM" id="MobiDB-lite"/>
    </source>
</evidence>
<reference evidence="2 3" key="1">
    <citation type="journal article" date="2017" name="Nat. Commun.">
        <title>Genome assembly with in vitro proximity ligation data and whole-genome triplication in lettuce.</title>
        <authorList>
            <person name="Reyes-Chin-Wo S."/>
            <person name="Wang Z."/>
            <person name="Yang X."/>
            <person name="Kozik A."/>
            <person name="Arikit S."/>
            <person name="Song C."/>
            <person name="Xia L."/>
            <person name="Froenicke L."/>
            <person name="Lavelle D.O."/>
            <person name="Truco M.J."/>
            <person name="Xia R."/>
            <person name="Zhu S."/>
            <person name="Xu C."/>
            <person name="Xu H."/>
            <person name="Xu X."/>
            <person name="Cox K."/>
            <person name="Korf I."/>
            <person name="Meyers B.C."/>
            <person name="Michelmore R.W."/>
        </authorList>
    </citation>
    <scope>NUCLEOTIDE SEQUENCE [LARGE SCALE GENOMIC DNA]</scope>
    <source>
        <strain evidence="3">cv. Salinas</strain>
        <tissue evidence="2">Seedlings</tissue>
    </source>
</reference>
<name>A0A9R1UFJ2_LACSA</name>
<evidence type="ECO:0000313" key="3">
    <source>
        <dbReference type="Proteomes" id="UP000235145"/>
    </source>
</evidence>
<keyword evidence="3" id="KW-1185">Reference proteome</keyword>
<organism evidence="2 3">
    <name type="scientific">Lactuca sativa</name>
    <name type="common">Garden lettuce</name>
    <dbReference type="NCBI Taxonomy" id="4236"/>
    <lineage>
        <taxon>Eukaryota</taxon>
        <taxon>Viridiplantae</taxon>
        <taxon>Streptophyta</taxon>
        <taxon>Embryophyta</taxon>
        <taxon>Tracheophyta</taxon>
        <taxon>Spermatophyta</taxon>
        <taxon>Magnoliopsida</taxon>
        <taxon>eudicotyledons</taxon>
        <taxon>Gunneridae</taxon>
        <taxon>Pentapetalae</taxon>
        <taxon>asterids</taxon>
        <taxon>campanulids</taxon>
        <taxon>Asterales</taxon>
        <taxon>Asteraceae</taxon>
        <taxon>Cichorioideae</taxon>
        <taxon>Cichorieae</taxon>
        <taxon>Lactucinae</taxon>
        <taxon>Lactuca</taxon>
    </lineage>
</organism>
<sequence>MDAKRAYNDHRWTNERHLHFLKSLEASFVRTMLEKRDNRVFLPMDRYLPDSCESTLDSKTTTTTKRRKRHFPTGMFDKNINQMHRRQYWLNYLDEVKRLRLHPSAMLQDDQVVPQIKHIKTEDDDNKWTNSP</sequence>
<comment type="caution">
    <text evidence="2">The sequence shown here is derived from an EMBL/GenBank/DDBJ whole genome shotgun (WGS) entry which is preliminary data.</text>
</comment>